<dbReference type="InterPro" id="IPR007219">
    <property type="entry name" value="XnlR_reg_dom"/>
</dbReference>
<feature type="domain" description="Xylanolytic transcriptional activator regulatory" evidence="8">
    <location>
        <begin position="256"/>
        <end position="342"/>
    </location>
</feature>
<protein>
    <recommendedName>
        <fullName evidence="8">Xylanolytic transcriptional activator regulatory domain-containing protein</fullName>
    </recommendedName>
</protein>
<evidence type="ECO:0000313" key="9">
    <source>
        <dbReference type="EMBL" id="RDL42472.1"/>
    </source>
</evidence>
<keyword evidence="10" id="KW-1185">Reference proteome</keyword>
<keyword evidence="3" id="KW-0677">Repeat</keyword>
<dbReference type="CDD" id="cd12148">
    <property type="entry name" value="fungal_TF_MHR"/>
    <property type="match status" value="1"/>
</dbReference>
<dbReference type="AlphaFoldDB" id="A0A370U3Y0"/>
<accession>A0A370U3Y0</accession>
<keyword evidence="4" id="KW-0863">Zinc-finger</keyword>
<dbReference type="SMART" id="SM00906">
    <property type="entry name" value="Fungal_trans"/>
    <property type="match status" value="1"/>
</dbReference>
<evidence type="ECO:0000256" key="6">
    <source>
        <dbReference type="ARBA" id="ARBA00023242"/>
    </source>
</evidence>
<comment type="caution">
    <text evidence="9">The sequence shown here is derived from an EMBL/GenBank/DDBJ whole genome shotgun (WGS) entry which is preliminary data.</text>
</comment>
<dbReference type="GO" id="GO:0005634">
    <property type="term" value="C:nucleus"/>
    <property type="evidence" value="ECO:0007669"/>
    <property type="project" value="UniProtKB-SubCell"/>
</dbReference>
<evidence type="ECO:0000256" key="1">
    <source>
        <dbReference type="ARBA" id="ARBA00004123"/>
    </source>
</evidence>
<dbReference type="Proteomes" id="UP000254866">
    <property type="component" value="Unassembled WGS sequence"/>
</dbReference>
<evidence type="ECO:0000256" key="7">
    <source>
        <dbReference type="SAM" id="MobiDB-lite"/>
    </source>
</evidence>
<keyword evidence="5" id="KW-0862">Zinc</keyword>
<keyword evidence="6" id="KW-0539">Nucleus</keyword>
<dbReference type="EMBL" id="NPIC01000001">
    <property type="protein sequence ID" value="RDL42472.1"/>
    <property type="molecule type" value="Genomic_DNA"/>
</dbReference>
<keyword evidence="2" id="KW-0479">Metal-binding</keyword>
<evidence type="ECO:0000256" key="4">
    <source>
        <dbReference type="ARBA" id="ARBA00022771"/>
    </source>
</evidence>
<dbReference type="GO" id="GO:0000981">
    <property type="term" value="F:DNA-binding transcription factor activity, RNA polymerase II-specific"/>
    <property type="evidence" value="ECO:0007669"/>
    <property type="project" value="InterPro"/>
</dbReference>
<dbReference type="STRING" id="2656787.A0A370U3Y0"/>
<name>A0A370U3Y0_9HELO</name>
<evidence type="ECO:0000256" key="2">
    <source>
        <dbReference type="ARBA" id="ARBA00022723"/>
    </source>
</evidence>
<dbReference type="OrthoDB" id="1405595at2759"/>
<organism evidence="9 10">
    <name type="scientific">Venustampulla echinocandica</name>
    <dbReference type="NCBI Taxonomy" id="2656787"/>
    <lineage>
        <taxon>Eukaryota</taxon>
        <taxon>Fungi</taxon>
        <taxon>Dikarya</taxon>
        <taxon>Ascomycota</taxon>
        <taxon>Pezizomycotina</taxon>
        <taxon>Leotiomycetes</taxon>
        <taxon>Helotiales</taxon>
        <taxon>Pleuroascaceae</taxon>
        <taxon>Venustampulla</taxon>
    </lineage>
</organism>
<reference evidence="9 10" key="1">
    <citation type="journal article" date="2018" name="IMA Fungus">
        <title>IMA Genome-F 9: Draft genome sequence of Annulohypoxylon stygium, Aspergillus mulundensis, Berkeleyomyces basicola (syn. Thielaviopsis basicola), Ceratocystis smalleyi, two Cercospora beticola strains, Coleophoma cylindrospora, Fusarium fracticaudum, Phialophora cf. hyalina, and Morchella septimelata.</title>
        <authorList>
            <person name="Wingfield B.D."/>
            <person name="Bills G.F."/>
            <person name="Dong Y."/>
            <person name="Huang W."/>
            <person name="Nel W.J."/>
            <person name="Swalarsk-Parry B.S."/>
            <person name="Vaghefi N."/>
            <person name="Wilken P.M."/>
            <person name="An Z."/>
            <person name="de Beer Z.W."/>
            <person name="De Vos L."/>
            <person name="Chen L."/>
            <person name="Duong T.A."/>
            <person name="Gao Y."/>
            <person name="Hammerbacher A."/>
            <person name="Kikkert J.R."/>
            <person name="Li Y."/>
            <person name="Li H."/>
            <person name="Li K."/>
            <person name="Li Q."/>
            <person name="Liu X."/>
            <person name="Ma X."/>
            <person name="Naidoo K."/>
            <person name="Pethybridge S.J."/>
            <person name="Sun J."/>
            <person name="Steenkamp E.T."/>
            <person name="van der Nest M.A."/>
            <person name="van Wyk S."/>
            <person name="Wingfield M.J."/>
            <person name="Xiong C."/>
            <person name="Yue Q."/>
            <person name="Zhang X."/>
        </authorList>
    </citation>
    <scope>NUCLEOTIDE SEQUENCE [LARGE SCALE GENOMIC DNA]</scope>
    <source>
        <strain evidence="9 10">BP 5553</strain>
    </source>
</reference>
<dbReference type="GeneID" id="43595300"/>
<sequence>MQGHEDLNLLENQSLPEIYLHVGLQSQGGAFQNGILNQNIPGLDQSPNSSHSADKSNPVRDPIPFSPFNLDSYGQNSEWLFQEPRDPAADAAIQGIQFDNTEGSLHSQSSHDALFDIQIPQPSSISAQTHSNILSFISLEDVDSNPVATIEDTRRILDIAMTYLETCLPMFHQPTLSLDFVASELSASFLSIGLLICGDLNAHEIGCVLLQRLRGDLLQLAQNITIKKEHLWVLQSMLLVEFAGMFHANRSAMELSDIFHGTLVTLARRLGLFEPDYEPVRPTPKRSMDRRWGEWVQKETVKRLAYFIFVIDVQHSLLFGHDRSIISVFTLKLDLPCDEKEWRALTFYEWSSYTATSTSRRLKFHEIHQLLLSAPDIHHKLPSLDALSAYLVLSGFASITCDSLRRRHEPFFDRDQATNKLRTLLKAIADQILTTAEAGPVKKHGLTTYYISLISLGTQLDDLERAANSGFSLTGLTPKQQTRAAMARLLTRNKVGPNTAMHGVQLLRIYMSESHTSVMPLETSALYLGALTLWAYTIGRADDYESLDIASEISGQDSLAEMETAITGTCANACVKAWRAISRHVFERLASLQNDNAREYSEVLRGLEDFTV</sequence>
<evidence type="ECO:0000313" key="10">
    <source>
        <dbReference type="Proteomes" id="UP000254866"/>
    </source>
</evidence>
<comment type="subcellular location">
    <subcellularLocation>
        <location evidence="1">Nucleus</location>
    </subcellularLocation>
</comment>
<dbReference type="Pfam" id="PF04082">
    <property type="entry name" value="Fungal_trans"/>
    <property type="match status" value="1"/>
</dbReference>
<dbReference type="PANTHER" id="PTHR40626:SF11">
    <property type="entry name" value="ZINC FINGER PROTEIN YPR022C"/>
    <property type="match status" value="1"/>
</dbReference>
<evidence type="ECO:0000259" key="8">
    <source>
        <dbReference type="SMART" id="SM00906"/>
    </source>
</evidence>
<dbReference type="InterPro" id="IPR051059">
    <property type="entry name" value="VerF-like"/>
</dbReference>
<feature type="region of interest" description="Disordered" evidence="7">
    <location>
        <begin position="35"/>
        <end position="67"/>
    </location>
</feature>
<dbReference type="GO" id="GO:0008270">
    <property type="term" value="F:zinc ion binding"/>
    <property type="evidence" value="ECO:0007669"/>
    <property type="project" value="UniProtKB-KW"/>
</dbReference>
<feature type="compositionally biased region" description="Polar residues" evidence="7">
    <location>
        <begin position="35"/>
        <end position="51"/>
    </location>
</feature>
<evidence type="ECO:0000256" key="5">
    <source>
        <dbReference type="ARBA" id="ARBA00022833"/>
    </source>
</evidence>
<dbReference type="PANTHER" id="PTHR40626">
    <property type="entry name" value="MIP31509P"/>
    <property type="match status" value="1"/>
</dbReference>
<dbReference type="RefSeq" id="XP_031875128.1">
    <property type="nucleotide sequence ID" value="XM_032011074.1"/>
</dbReference>
<dbReference type="GO" id="GO:0006351">
    <property type="term" value="P:DNA-templated transcription"/>
    <property type="evidence" value="ECO:0007669"/>
    <property type="project" value="InterPro"/>
</dbReference>
<proteinExistence type="predicted"/>
<dbReference type="GO" id="GO:0000785">
    <property type="term" value="C:chromatin"/>
    <property type="evidence" value="ECO:0007669"/>
    <property type="project" value="TreeGrafter"/>
</dbReference>
<dbReference type="GO" id="GO:0000978">
    <property type="term" value="F:RNA polymerase II cis-regulatory region sequence-specific DNA binding"/>
    <property type="evidence" value="ECO:0007669"/>
    <property type="project" value="InterPro"/>
</dbReference>
<gene>
    <name evidence="9" type="ORF">BP5553_02451</name>
</gene>
<evidence type="ECO:0000256" key="3">
    <source>
        <dbReference type="ARBA" id="ARBA00022737"/>
    </source>
</evidence>